<comment type="function">
    <text evidence="2 7">Hydrolysis of 6-phosphogluconolactone to 6-phosphogluconate.</text>
</comment>
<comment type="catalytic activity">
    <reaction evidence="1 7">
        <text>6-phospho-D-glucono-1,5-lactone + H2O = 6-phospho-D-gluconate + H(+)</text>
        <dbReference type="Rhea" id="RHEA:12556"/>
        <dbReference type="ChEBI" id="CHEBI:15377"/>
        <dbReference type="ChEBI" id="CHEBI:15378"/>
        <dbReference type="ChEBI" id="CHEBI:57955"/>
        <dbReference type="ChEBI" id="CHEBI:58759"/>
        <dbReference type="EC" id="3.1.1.31"/>
    </reaction>
</comment>
<dbReference type="EC" id="3.1.1.31" evidence="5 7"/>
<dbReference type="InterPro" id="IPR006148">
    <property type="entry name" value="Glc/Gal-6P_isomerase"/>
</dbReference>
<dbReference type="NCBIfam" id="TIGR01198">
    <property type="entry name" value="pgl"/>
    <property type="match status" value="1"/>
</dbReference>
<keyword evidence="10" id="KW-1185">Reference proteome</keyword>
<organism evidence="9 10">
    <name type="scientific">Sphingomonas parva</name>
    <dbReference type="NCBI Taxonomy" id="2555898"/>
    <lineage>
        <taxon>Bacteria</taxon>
        <taxon>Pseudomonadati</taxon>
        <taxon>Pseudomonadota</taxon>
        <taxon>Alphaproteobacteria</taxon>
        <taxon>Sphingomonadales</taxon>
        <taxon>Sphingomonadaceae</taxon>
        <taxon>Sphingomonas</taxon>
    </lineage>
</organism>
<evidence type="ECO:0000259" key="8">
    <source>
        <dbReference type="Pfam" id="PF01182"/>
    </source>
</evidence>
<comment type="caution">
    <text evidence="9">The sequence shown here is derived from an EMBL/GenBank/DDBJ whole genome shotgun (WGS) entry which is preliminary data.</text>
</comment>
<dbReference type="PANTHER" id="PTHR11054:SF0">
    <property type="entry name" value="6-PHOSPHOGLUCONOLACTONASE"/>
    <property type="match status" value="1"/>
</dbReference>
<evidence type="ECO:0000256" key="5">
    <source>
        <dbReference type="ARBA" id="ARBA00013198"/>
    </source>
</evidence>
<dbReference type="Proteomes" id="UP000298213">
    <property type="component" value="Unassembled WGS sequence"/>
</dbReference>
<evidence type="ECO:0000313" key="9">
    <source>
        <dbReference type="EMBL" id="TFI59249.1"/>
    </source>
</evidence>
<protein>
    <recommendedName>
        <fullName evidence="6 7">6-phosphogluconolactonase</fullName>
        <shortName evidence="7">6PGL</shortName>
        <ecNumber evidence="5 7">3.1.1.31</ecNumber>
    </recommendedName>
</protein>
<dbReference type="GO" id="GO:0017057">
    <property type="term" value="F:6-phosphogluconolactonase activity"/>
    <property type="evidence" value="ECO:0007669"/>
    <property type="project" value="UniProtKB-UniRule"/>
</dbReference>
<proteinExistence type="inferred from homology"/>
<evidence type="ECO:0000256" key="7">
    <source>
        <dbReference type="RuleBase" id="RU365095"/>
    </source>
</evidence>
<dbReference type="UniPathway" id="UPA00115">
    <property type="reaction ID" value="UER00409"/>
</dbReference>
<evidence type="ECO:0000256" key="2">
    <source>
        <dbReference type="ARBA" id="ARBA00002681"/>
    </source>
</evidence>
<reference evidence="9 10" key="1">
    <citation type="submission" date="2019-03" db="EMBL/GenBank/DDBJ databases">
        <title>Genome sequence of Sphingomonas sp. 17J27-24.</title>
        <authorList>
            <person name="Kim M."/>
            <person name="Maeng S."/>
            <person name="Sathiyaraj S."/>
        </authorList>
    </citation>
    <scope>NUCLEOTIDE SEQUENCE [LARGE SCALE GENOMIC DNA]</scope>
    <source>
        <strain evidence="9 10">17J27-24</strain>
    </source>
</reference>
<dbReference type="OrthoDB" id="9810967at2"/>
<dbReference type="PANTHER" id="PTHR11054">
    <property type="entry name" value="6-PHOSPHOGLUCONOLACTONASE"/>
    <property type="match status" value="1"/>
</dbReference>
<gene>
    <name evidence="7 9" type="primary">pgl</name>
    <name evidence="9" type="ORF">E2493_05240</name>
</gene>
<evidence type="ECO:0000256" key="3">
    <source>
        <dbReference type="ARBA" id="ARBA00004961"/>
    </source>
</evidence>
<feature type="domain" description="Glucosamine/galactosamine-6-phosphate isomerase" evidence="8">
    <location>
        <begin position="11"/>
        <end position="223"/>
    </location>
</feature>
<dbReference type="RefSeq" id="WP_135084450.1">
    <property type="nucleotide sequence ID" value="NZ_SPDV01000008.1"/>
</dbReference>
<dbReference type="GO" id="GO:0005975">
    <property type="term" value="P:carbohydrate metabolic process"/>
    <property type="evidence" value="ECO:0007669"/>
    <property type="project" value="UniProtKB-UniRule"/>
</dbReference>
<evidence type="ECO:0000256" key="4">
    <source>
        <dbReference type="ARBA" id="ARBA00010662"/>
    </source>
</evidence>
<comment type="similarity">
    <text evidence="4 7">Belongs to the glucosamine/galactosamine-6-phosphate isomerase family. 6-phosphogluconolactonase subfamily.</text>
</comment>
<dbReference type="SUPFAM" id="SSF100950">
    <property type="entry name" value="NagB/RpiA/CoA transferase-like"/>
    <property type="match status" value="1"/>
</dbReference>
<dbReference type="InterPro" id="IPR037171">
    <property type="entry name" value="NagB/RpiA_transferase-like"/>
</dbReference>
<dbReference type="EMBL" id="SPDV01000008">
    <property type="protein sequence ID" value="TFI59249.1"/>
    <property type="molecule type" value="Genomic_DNA"/>
</dbReference>
<sequence length="237" mass="25525">MDEIEWWEFDSAKEMAEQVAGDIGFVIENALEAHGGARLAVPGGSTPDLIYAELLKRKDIDWTKVTLIPTDDRLVPLDHELSNYRKLHGFFGAKKADLVSLVDEAALEDAQEAGRLADARLSLLHWPLDLACLGMGADGHTASIFPGPDFDAAINGPRARRALGVRPDPMPEAAPVPRVTLTAAALSSARTVMIVISGAEKRRVLEQALKEGPLSSLPIGRVVSAIDASIDIFWSAE</sequence>
<keyword evidence="7 9" id="KW-0378">Hydrolase</keyword>
<comment type="pathway">
    <text evidence="3 7">Carbohydrate degradation; pentose phosphate pathway; D-ribulose 5-phosphate from D-glucose 6-phosphate (oxidative stage): step 2/3.</text>
</comment>
<dbReference type="InterPro" id="IPR005900">
    <property type="entry name" value="6-phosphogluconolactonase_DevB"/>
</dbReference>
<dbReference type="CDD" id="cd01400">
    <property type="entry name" value="6PGL"/>
    <property type="match status" value="1"/>
</dbReference>
<evidence type="ECO:0000256" key="6">
    <source>
        <dbReference type="ARBA" id="ARBA00020337"/>
    </source>
</evidence>
<name>A0A4Y8ZWX3_9SPHN</name>
<dbReference type="GO" id="GO:0006098">
    <property type="term" value="P:pentose-phosphate shunt"/>
    <property type="evidence" value="ECO:0007669"/>
    <property type="project" value="UniProtKB-UniPathway"/>
</dbReference>
<evidence type="ECO:0000256" key="1">
    <source>
        <dbReference type="ARBA" id="ARBA00000832"/>
    </source>
</evidence>
<dbReference type="Pfam" id="PF01182">
    <property type="entry name" value="Glucosamine_iso"/>
    <property type="match status" value="1"/>
</dbReference>
<dbReference type="AlphaFoldDB" id="A0A4Y8ZWX3"/>
<dbReference type="InterPro" id="IPR039104">
    <property type="entry name" value="6PGL"/>
</dbReference>
<evidence type="ECO:0000313" key="10">
    <source>
        <dbReference type="Proteomes" id="UP000298213"/>
    </source>
</evidence>
<accession>A0A4Y8ZWX3</accession>
<dbReference type="Gene3D" id="3.40.50.1360">
    <property type="match status" value="1"/>
</dbReference>